<dbReference type="EMBL" id="FLUL01000001">
    <property type="protein sequence ID" value="SBV92699.1"/>
    <property type="molecule type" value="Genomic_DNA"/>
</dbReference>
<evidence type="ECO:0000256" key="1">
    <source>
        <dbReference type="SAM" id="SignalP"/>
    </source>
</evidence>
<dbReference type="RefSeq" id="WP_296946637.1">
    <property type="nucleotide sequence ID" value="NZ_LT599021.1"/>
</dbReference>
<keyword evidence="1" id="KW-0732">Signal</keyword>
<gene>
    <name evidence="2" type="ORF">KL86DYS2_10409</name>
</gene>
<dbReference type="AlphaFoldDB" id="A0A212IZT0"/>
<feature type="chain" id="PRO_5012194326" description="TonB-dependent receptor plug domain-containing protein" evidence="1">
    <location>
        <begin position="23"/>
        <end position="175"/>
    </location>
</feature>
<proteinExistence type="predicted"/>
<accession>A0A212IZT0</accession>
<sequence length="175" mass="18657">MKRNKILLILLLLVFAVAQIFAQEIGLKGNVASADGEDLIGVTITVKGSNRGVTTDVNGDYVITVKKGDVLVFSYIGFSTVERTVTNNNLDVVMEPSSEMLAEVVTVGYGIQKKVDMTGSVSTVQGDVLLKAPTPNLANALTGKMTGVITTQQTGKPGLDDPAFFIRGKQPIHIY</sequence>
<reference evidence="2" key="1">
    <citation type="submission" date="2016-04" db="EMBL/GenBank/DDBJ databases">
        <authorList>
            <person name="Evans L.H."/>
            <person name="Alamgir A."/>
            <person name="Owens N."/>
            <person name="Weber N.D."/>
            <person name="Virtaneva K."/>
            <person name="Barbian K."/>
            <person name="Babar A."/>
            <person name="Rosenke K."/>
        </authorList>
    </citation>
    <scope>NUCLEOTIDE SEQUENCE</scope>
    <source>
        <strain evidence="2">86-2</strain>
    </source>
</reference>
<dbReference type="Pfam" id="PF13715">
    <property type="entry name" value="CarbopepD_reg_2"/>
    <property type="match status" value="1"/>
</dbReference>
<dbReference type="SUPFAM" id="SSF49464">
    <property type="entry name" value="Carboxypeptidase regulatory domain-like"/>
    <property type="match status" value="1"/>
</dbReference>
<feature type="signal peptide" evidence="1">
    <location>
        <begin position="1"/>
        <end position="22"/>
    </location>
</feature>
<dbReference type="Gene3D" id="2.60.40.1120">
    <property type="entry name" value="Carboxypeptidase-like, regulatory domain"/>
    <property type="match status" value="1"/>
</dbReference>
<evidence type="ECO:0008006" key="3">
    <source>
        <dbReference type="Google" id="ProtNLM"/>
    </source>
</evidence>
<dbReference type="InterPro" id="IPR008969">
    <property type="entry name" value="CarboxyPept-like_regulatory"/>
</dbReference>
<evidence type="ECO:0000313" key="2">
    <source>
        <dbReference type="EMBL" id="SBV92699.1"/>
    </source>
</evidence>
<protein>
    <recommendedName>
        <fullName evidence="3">TonB-dependent receptor plug domain-containing protein</fullName>
    </recommendedName>
</protein>
<dbReference type="SUPFAM" id="SSF56935">
    <property type="entry name" value="Porins"/>
    <property type="match status" value="1"/>
</dbReference>
<dbReference type="InterPro" id="IPR037066">
    <property type="entry name" value="Plug_dom_sf"/>
</dbReference>
<name>A0A212IZT0_9BACT</name>
<organism evidence="2">
    <name type="scientific">uncultured Dysgonomonas sp</name>
    <dbReference type="NCBI Taxonomy" id="206096"/>
    <lineage>
        <taxon>Bacteria</taxon>
        <taxon>Pseudomonadati</taxon>
        <taxon>Bacteroidota</taxon>
        <taxon>Bacteroidia</taxon>
        <taxon>Bacteroidales</taxon>
        <taxon>Dysgonomonadaceae</taxon>
        <taxon>Dysgonomonas</taxon>
        <taxon>environmental samples</taxon>
    </lineage>
</organism>
<dbReference type="Gene3D" id="2.170.130.10">
    <property type="entry name" value="TonB-dependent receptor, plug domain"/>
    <property type="match status" value="1"/>
</dbReference>